<keyword evidence="3 6" id="KW-0560">Oxidoreductase</keyword>
<evidence type="ECO:0000313" key="8">
    <source>
        <dbReference type="Proteomes" id="UP001327560"/>
    </source>
</evidence>
<feature type="binding site" description="axial binding residue" evidence="5">
    <location>
        <position position="197"/>
    </location>
    <ligand>
        <name>heme</name>
        <dbReference type="ChEBI" id="CHEBI:30413"/>
    </ligand>
    <ligandPart>
        <name>Fe</name>
        <dbReference type="ChEBI" id="CHEBI:18248"/>
    </ligandPart>
</feature>
<reference evidence="7 8" key="1">
    <citation type="submission" date="2023-10" db="EMBL/GenBank/DDBJ databases">
        <title>Chromosome-scale genome assembly provides insights into flower coloration mechanisms of Canna indica.</title>
        <authorList>
            <person name="Li C."/>
        </authorList>
    </citation>
    <scope>NUCLEOTIDE SEQUENCE [LARGE SCALE GENOMIC DNA]</scope>
    <source>
        <tissue evidence="7">Flower</tissue>
    </source>
</reference>
<dbReference type="InterPro" id="IPR036396">
    <property type="entry name" value="Cyt_P450_sf"/>
</dbReference>
<dbReference type="GO" id="GO:0006629">
    <property type="term" value="P:lipid metabolic process"/>
    <property type="evidence" value="ECO:0007669"/>
    <property type="project" value="UniProtKB-ARBA"/>
</dbReference>
<dbReference type="Pfam" id="PF00067">
    <property type="entry name" value="p450"/>
    <property type="match status" value="1"/>
</dbReference>
<name>A0AAQ3KTY7_9LILI</name>
<dbReference type="PROSITE" id="PS00086">
    <property type="entry name" value="CYTOCHROME_P450"/>
    <property type="match status" value="1"/>
</dbReference>
<keyword evidence="6" id="KW-0503">Monooxygenase</keyword>
<keyword evidence="8" id="KW-1185">Reference proteome</keyword>
<sequence>MVISGANRGSSRALSSPPELFGPSAVMCSERVQQSLQRRYQMLQTEGFNCKHPHLITWFFYMLCKHPLIQEKVAAEVKVATKSEGSKNDIAGFALSLSDEVIGKMQYLHAAITETLRLYPAVPVEGKRAVEDDVLPDGFEVKMGDRVNYISYAMGRMNYLWGEDAEVFHPERWLEDGVFKPESPFKFVSFNAGPRICFGKEFAYKQMKIMAATILHFFKFKLEDESKTDKYRTMFTLQIQDGLPLLAFHRSN</sequence>
<keyword evidence="4 5" id="KW-0408">Iron</keyword>
<dbReference type="Gene3D" id="1.10.630.10">
    <property type="entry name" value="Cytochrome P450"/>
    <property type="match status" value="1"/>
</dbReference>
<dbReference type="AlphaFoldDB" id="A0AAQ3KTY7"/>
<proteinExistence type="inferred from homology"/>
<dbReference type="GO" id="GO:0004497">
    <property type="term" value="F:monooxygenase activity"/>
    <property type="evidence" value="ECO:0007669"/>
    <property type="project" value="UniProtKB-KW"/>
</dbReference>
<dbReference type="InterPro" id="IPR002401">
    <property type="entry name" value="Cyt_P450_E_grp-I"/>
</dbReference>
<evidence type="ECO:0000256" key="4">
    <source>
        <dbReference type="ARBA" id="ARBA00023004"/>
    </source>
</evidence>
<dbReference type="PANTHER" id="PTHR24296">
    <property type="entry name" value="CYTOCHROME P450"/>
    <property type="match status" value="1"/>
</dbReference>
<gene>
    <name evidence="7" type="ORF">Cni_G21857</name>
</gene>
<evidence type="ECO:0000256" key="6">
    <source>
        <dbReference type="RuleBase" id="RU000461"/>
    </source>
</evidence>
<dbReference type="InterPro" id="IPR017972">
    <property type="entry name" value="Cyt_P450_CS"/>
</dbReference>
<evidence type="ECO:0000313" key="7">
    <source>
        <dbReference type="EMBL" id="WOL13088.1"/>
    </source>
</evidence>
<evidence type="ECO:0000256" key="5">
    <source>
        <dbReference type="PIRSR" id="PIRSR602401-1"/>
    </source>
</evidence>
<dbReference type="PRINTS" id="PR00463">
    <property type="entry name" value="EP450I"/>
</dbReference>
<dbReference type="SUPFAM" id="SSF48264">
    <property type="entry name" value="Cytochrome P450"/>
    <property type="match status" value="1"/>
</dbReference>
<dbReference type="GO" id="GO:0020037">
    <property type="term" value="F:heme binding"/>
    <property type="evidence" value="ECO:0007669"/>
    <property type="project" value="InterPro"/>
</dbReference>
<evidence type="ECO:0000256" key="1">
    <source>
        <dbReference type="ARBA" id="ARBA00010617"/>
    </source>
</evidence>
<dbReference type="PRINTS" id="PR00385">
    <property type="entry name" value="P450"/>
</dbReference>
<protein>
    <recommendedName>
        <fullName evidence="9">Cytochrome P450</fullName>
    </recommendedName>
</protein>
<dbReference type="GO" id="GO:0005506">
    <property type="term" value="F:iron ion binding"/>
    <property type="evidence" value="ECO:0007669"/>
    <property type="project" value="InterPro"/>
</dbReference>
<dbReference type="GO" id="GO:0016705">
    <property type="term" value="F:oxidoreductase activity, acting on paired donors, with incorporation or reduction of molecular oxygen"/>
    <property type="evidence" value="ECO:0007669"/>
    <property type="project" value="InterPro"/>
</dbReference>
<organism evidence="7 8">
    <name type="scientific">Canna indica</name>
    <name type="common">Indian-shot</name>
    <dbReference type="NCBI Taxonomy" id="4628"/>
    <lineage>
        <taxon>Eukaryota</taxon>
        <taxon>Viridiplantae</taxon>
        <taxon>Streptophyta</taxon>
        <taxon>Embryophyta</taxon>
        <taxon>Tracheophyta</taxon>
        <taxon>Spermatophyta</taxon>
        <taxon>Magnoliopsida</taxon>
        <taxon>Liliopsida</taxon>
        <taxon>Zingiberales</taxon>
        <taxon>Cannaceae</taxon>
        <taxon>Canna</taxon>
    </lineage>
</organism>
<comment type="similarity">
    <text evidence="1 6">Belongs to the cytochrome P450 family.</text>
</comment>
<dbReference type="InterPro" id="IPR001128">
    <property type="entry name" value="Cyt_P450"/>
</dbReference>
<comment type="cofactor">
    <cofactor evidence="5">
        <name>heme</name>
        <dbReference type="ChEBI" id="CHEBI:30413"/>
    </cofactor>
</comment>
<keyword evidence="2 5" id="KW-0479">Metal-binding</keyword>
<evidence type="ECO:0000256" key="2">
    <source>
        <dbReference type="ARBA" id="ARBA00022723"/>
    </source>
</evidence>
<accession>A0AAQ3KTY7</accession>
<dbReference type="Proteomes" id="UP001327560">
    <property type="component" value="Chromosome 7"/>
</dbReference>
<dbReference type="EMBL" id="CP136896">
    <property type="protein sequence ID" value="WOL13088.1"/>
    <property type="molecule type" value="Genomic_DNA"/>
</dbReference>
<evidence type="ECO:0000256" key="3">
    <source>
        <dbReference type="ARBA" id="ARBA00023002"/>
    </source>
</evidence>
<keyword evidence="5 6" id="KW-0349">Heme</keyword>
<evidence type="ECO:0008006" key="9">
    <source>
        <dbReference type="Google" id="ProtNLM"/>
    </source>
</evidence>